<feature type="domain" description="Helicase Helix-turn-helix" evidence="2">
    <location>
        <begin position="642"/>
        <end position="726"/>
    </location>
</feature>
<proteinExistence type="predicted"/>
<sequence length="733" mass="82579">MRNVNIGFSNNEIQSLTASFIETTNCNLFVTGKAGTGKTTFLKSVREQTTKRHVVLAPTGIAAINAQGSTINSFFQVPPGFFLPGENSVNKTDFYNIADIVKNLNYSIAKKMLIKDLELIIIDEISMVRSDQVDLLDRILRHVRDNDHPFGGTQMVFIGDLFQLPPVLRNEDIQLYSEFYTSQFFFSATVFNSGQLVQIEFQQVYRQSDNEFIQILDQIRNNAITDEALSLLNTRQLSISSDKPDDSITIASHNVTAQAVNVERLNALAGPEYIFNGTVTGDFKDSMLPIDPILKLKKGAQVMFIKNDAGETRRYFNGKVGKISHITQDEIKVVFPDEVELTVEKYTWYAYDYSTSEDKNTVTLIPVGAFVHYPIKLAWAITIHKSQGLTFEHAIIDAASSFEAGQVYVALSRVRSLKGLFLQSQITRESIQANKSVLSFYAPMTKHELECLLSDGQRSFLFNRILEGFSLKPAIHMLQDLFARPETFKQKVDAKSLTCFANILGELEALQQVVMRFELEINDAIQHNRELTYLNDRFVAARTYFASKIDEKCLSPFSGTADTISNKKTDQFTKTYWEKLNGLLREKGEEMNRSVEIMRQLATGVLVIQLINAIKEKEIKSDTSFDIKPKSKRGASLNKSIKDTLEMIQSGKTVVEIASIRNLAISTIETHVLDVAQKGLISVDKILNAEKLDTISEAIMVFGGDVYKIREHFGDTFSFFEIRLAICHANTMT</sequence>
<keyword evidence="4" id="KW-1185">Reference proteome</keyword>
<protein>
    <submittedName>
        <fullName evidence="3">Helix-turn-helix domain-containing protein</fullName>
    </submittedName>
</protein>
<dbReference type="OrthoDB" id="9763659at2"/>
<evidence type="ECO:0000259" key="1">
    <source>
        <dbReference type="Pfam" id="PF05970"/>
    </source>
</evidence>
<dbReference type="SUPFAM" id="SSF52540">
    <property type="entry name" value="P-loop containing nucleoside triphosphate hydrolases"/>
    <property type="match status" value="2"/>
</dbReference>
<dbReference type="PANTHER" id="PTHR47642">
    <property type="entry name" value="ATP-DEPENDENT DNA HELICASE"/>
    <property type="match status" value="1"/>
</dbReference>
<dbReference type="InterPro" id="IPR029491">
    <property type="entry name" value="Helicase_HTH"/>
</dbReference>
<feature type="domain" description="DNA helicase Pif1-like DEAD-box helicase" evidence="1">
    <location>
        <begin position="16"/>
        <end position="227"/>
    </location>
</feature>
<dbReference type="Proteomes" id="UP000242818">
    <property type="component" value="Unassembled WGS sequence"/>
</dbReference>
<dbReference type="CDD" id="cd18809">
    <property type="entry name" value="SF1_C_RecD"/>
    <property type="match status" value="1"/>
</dbReference>
<dbReference type="InterPro" id="IPR010285">
    <property type="entry name" value="DNA_helicase_pif1-like_DEAD"/>
</dbReference>
<dbReference type="EMBL" id="FMAR01000001">
    <property type="protein sequence ID" value="SCB87062.1"/>
    <property type="molecule type" value="Genomic_DNA"/>
</dbReference>
<reference evidence="3 4" key="1">
    <citation type="submission" date="2016-08" db="EMBL/GenBank/DDBJ databases">
        <authorList>
            <person name="Seilhamer J.J."/>
        </authorList>
    </citation>
    <scope>NUCLEOTIDE SEQUENCE [LARGE SCALE GENOMIC DNA]</scope>
    <source>
        <strain evidence="3 4">A37T2</strain>
    </source>
</reference>
<organism evidence="3 4">
    <name type="scientific">Chitinophaga costaii</name>
    <dbReference type="NCBI Taxonomy" id="1335309"/>
    <lineage>
        <taxon>Bacteria</taxon>
        <taxon>Pseudomonadati</taxon>
        <taxon>Bacteroidota</taxon>
        <taxon>Chitinophagia</taxon>
        <taxon>Chitinophagales</taxon>
        <taxon>Chitinophagaceae</taxon>
        <taxon>Chitinophaga</taxon>
    </lineage>
</organism>
<dbReference type="Pfam" id="PF05970">
    <property type="entry name" value="PIF1"/>
    <property type="match status" value="1"/>
</dbReference>
<dbReference type="Gene3D" id="3.40.50.300">
    <property type="entry name" value="P-loop containing nucleotide triphosphate hydrolases"/>
    <property type="match status" value="2"/>
</dbReference>
<dbReference type="RefSeq" id="WP_089708800.1">
    <property type="nucleotide sequence ID" value="NZ_FMAR01000001.1"/>
</dbReference>
<dbReference type="PANTHER" id="PTHR47642:SF6">
    <property type="entry name" value="ATP-DEPENDENT DNA HELICASE"/>
    <property type="match status" value="1"/>
</dbReference>
<evidence type="ECO:0000259" key="2">
    <source>
        <dbReference type="Pfam" id="PF14493"/>
    </source>
</evidence>
<accession>A0A1C3ZXR5</accession>
<dbReference type="GO" id="GO:0003678">
    <property type="term" value="F:DNA helicase activity"/>
    <property type="evidence" value="ECO:0007669"/>
    <property type="project" value="InterPro"/>
</dbReference>
<dbReference type="InterPro" id="IPR027417">
    <property type="entry name" value="P-loop_NTPase"/>
</dbReference>
<dbReference type="FunFam" id="3.40.50.300:FF:001498">
    <property type="entry name" value="ATP-dependent DNA helicase"/>
    <property type="match status" value="1"/>
</dbReference>
<dbReference type="STRING" id="1335309.GA0116948_101596"/>
<dbReference type="Gene3D" id="2.30.30.940">
    <property type="match status" value="1"/>
</dbReference>
<evidence type="ECO:0000313" key="4">
    <source>
        <dbReference type="Proteomes" id="UP000242818"/>
    </source>
</evidence>
<evidence type="ECO:0000313" key="3">
    <source>
        <dbReference type="EMBL" id="SCB87062.1"/>
    </source>
</evidence>
<dbReference type="GO" id="GO:0006281">
    <property type="term" value="P:DNA repair"/>
    <property type="evidence" value="ECO:0007669"/>
    <property type="project" value="InterPro"/>
</dbReference>
<gene>
    <name evidence="3" type="ORF">GA0116948_101596</name>
</gene>
<dbReference type="GO" id="GO:0000723">
    <property type="term" value="P:telomere maintenance"/>
    <property type="evidence" value="ECO:0007669"/>
    <property type="project" value="InterPro"/>
</dbReference>
<dbReference type="AlphaFoldDB" id="A0A1C3ZXR5"/>
<dbReference type="Pfam" id="PF14493">
    <property type="entry name" value="HTH_40"/>
    <property type="match status" value="1"/>
</dbReference>
<dbReference type="InterPro" id="IPR051055">
    <property type="entry name" value="PIF1_helicase"/>
</dbReference>
<name>A0A1C3ZXR5_9BACT</name>